<evidence type="ECO:0000256" key="1">
    <source>
        <dbReference type="ARBA" id="ARBA00004141"/>
    </source>
</evidence>
<evidence type="ECO:0000256" key="7">
    <source>
        <dbReference type="SAM" id="Phobius"/>
    </source>
</evidence>
<keyword evidence="9" id="KW-1185">Reference proteome</keyword>
<evidence type="ECO:0000313" key="8">
    <source>
        <dbReference type="EMBL" id="KMS69672.1"/>
    </source>
</evidence>
<dbReference type="InterPro" id="IPR014743">
    <property type="entry name" value="Cl-channel_core"/>
</dbReference>
<gene>
    <name evidence="8" type="ORF">BVRB_034140</name>
</gene>
<evidence type="ECO:0000256" key="3">
    <source>
        <dbReference type="ARBA" id="ARBA00022737"/>
    </source>
</evidence>
<dbReference type="EMBL" id="KQ106106">
    <property type="protein sequence ID" value="KMS69672.1"/>
    <property type="molecule type" value="Genomic_DNA"/>
</dbReference>
<feature type="transmembrane region" description="Helical" evidence="7">
    <location>
        <begin position="105"/>
        <end position="126"/>
    </location>
</feature>
<dbReference type="OrthoDB" id="428525at2759"/>
<evidence type="ECO:0000256" key="5">
    <source>
        <dbReference type="ARBA" id="ARBA00023122"/>
    </source>
</evidence>
<evidence type="ECO:0008006" key="10">
    <source>
        <dbReference type="Google" id="ProtNLM"/>
    </source>
</evidence>
<keyword evidence="6 7" id="KW-0472">Membrane</keyword>
<dbReference type="InterPro" id="IPR001807">
    <property type="entry name" value="ClC"/>
</dbReference>
<dbReference type="GO" id="GO:0016020">
    <property type="term" value="C:membrane"/>
    <property type="evidence" value="ECO:0007669"/>
    <property type="project" value="UniProtKB-SubCell"/>
</dbReference>
<dbReference type="PANTHER" id="PTHR11689:SF136">
    <property type="entry name" value="H(+)_CL(-) EXCHANGE TRANSPORTER 7"/>
    <property type="match status" value="1"/>
</dbReference>
<evidence type="ECO:0000256" key="4">
    <source>
        <dbReference type="ARBA" id="ARBA00022989"/>
    </source>
</evidence>
<reference evidence="8 9" key="1">
    <citation type="journal article" date="2014" name="Nature">
        <title>The genome of the recently domesticated crop plant sugar beet (Beta vulgaris).</title>
        <authorList>
            <person name="Dohm J.C."/>
            <person name="Minoche A.E."/>
            <person name="Holtgrawe D."/>
            <person name="Capella-Gutierrez S."/>
            <person name="Zakrzewski F."/>
            <person name="Tafer H."/>
            <person name="Rupp O."/>
            <person name="Sorensen T.R."/>
            <person name="Stracke R."/>
            <person name="Reinhardt R."/>
            <person name="Goesmann A."/>
            <person name="Kraft T."/>
            <person name="Schulz B."/>
            <person name="Stadler P.F."/>
            <person name="Schmidt T."/>
            <person name="Gabaldon T."/>
            <person name="Lehrach H."/>
            <person name="Weisshaar B."/>
            <person name="Himmelbauer H."/>
        </authorList>
    </citation>
    <scope>NUCLEOTIDE SEQUENCE [LARGE SCALE GENOMIC DNA]</scope>
    <source>
        <tissue evidence="8">Taproot</tissue>
    </source>
</reference>
<proteinExistence type="predicted"/>
<sequence>MQDAGASQALLPAPVTNVAHAELGPDLDTFDCFESNSLVRRLEIRSRTNSFFRNHALIRWFLIMVVAIFTALTALLVWVLSRAISGEKYRIVRGLIASGTVAETILVHCSLSFMLASAAAFLCAYIEPVAAGSGIPVIKCVLNGLKLPRVVRLKTLFVKALGVAFSVSAGLPVGIEGPMIHCGAICGAGVSQGKSTVFG</sequence>
<keyword evidence="3" id="KW-0677">Repeat</keyword>
<dbReference type="Proteomes" id="UP000035740">
    <property type="component" value="Unassembled WGS sequence"/>
</dbReference>
<feature type="transmembrane region" description="Helical" evidence="7">
    <location>
        <begin position="57"/>
        <end position="80"/>
    </location>
</feature>
<dbReference type="AlphaFoldDB" id="A0A0J7Z207"/>
<accession>A0A0J7Z207</accession>
<feature type="non-terminal residue" evidence="8">
    <location>
        <position position="199"/>
    </location>
</feature>
<evidence type="ECO:0000313" key="9">
    <source>
        <dbReference type="Proteomes" id="UP000035740"/>
    </source>
</evidence>
<dbReference type="Gene3D" id="1.10.3080.10">
    <property type="entry name" value="Clc chloride channel"/>
    <property type="match status" value="1"/>
</dbReference>
<protein>
    <recommendedName>
        <fullName evidence="10">Chloride channel protein</fullName>
    </recommendedName>
</protein>
<dbReference type="SUPFAM" id="SSF81340">
    <property type="entry name" value="Clc chloride channel"/>
    <property type="match status" value="1"/>
</dbReference>
<keyword evidence="4 7" id="KW-1133">Transmembrane helix</keyword>
<comment type="subcellular location">
    <subcellularLocation>
        <location evidence="1">Membrane</location>
        <topology evidence="1">Multi-pass membrane protein</topology>
    </subcellularLocation>
</comment>
<dbReference type="PANTHER" id="PTHR11689">
    <property type="entry name" value="CHLORIDE CHANNEL PROTEIN CLC FAMILY MEMBER"/>
    <property type="match status" value="1"/>
</dbReference>
<evidence type="ECO:0000256" key="6">
    <source>
        <dbReference type="ARBA" id="ARBA00023136"/>
    </source>
</evidence>
<keyword evidence="5" id="KW-0129">CBS domain</keyword>
<keyword evidence="2 7" id="KW-0812">Transmembrane</keyword>
<dbReference type="Pfam" id="PF00654">
    <property type="entry name" value="Voltage_CLC"/>
    <property type="match status" value="1"/>
</dbReference>
<dbReference type="GO" id="GO:0015108">
    <property type="term" value="F:chloride transmembrane transporter activity"/>
    <property type="evidence" value="ECO:0007669"/>
    <property type="project" value="InterPro"/>
</dbReference>
<organism evidence="8 9">
    <name type="scientific">Beta vulgaris subsp. vulgaris</name>
    <name type="common">Beet</name>
    <dbReference type="NCBI Taxonomy" id="3555"/>
    <lineage>
        <taxon>Eukaryota</taxon>
        <taxon>Viridiplantae</taxon>
        <taxon>Streptophyta</taxon>
        <taxon>Embryophyta</taxon>
        <taxon>Tracheophyta</taxon>
        <taxon>Spermatophyta</taxon>
        <taxon>Magnoliopsida</taxon>
        <taxon>eudicotyledons</taxon>
        <taxon>Gunneridae</taxon>
        <taxon>Pentapetalae</taxon>
        <taxon>Caryophyllales</taxon>
        <taxon>Chenopodiaceae</taxon>
        <taxon>Betoideae</taxon>
        <taxon>Beta</taxon>
    </lineage>
</organism>
<evidence type="ECO:0000256" key="2">
    <source>
        <dbReference type="ARBA" id="ARBA00022692"/>
    </source>
</evidence>
<dbReference type="Gramene" id="KMS69672">
    <property type="protein sequence ID" value="KMS69672"/>
    <property type="gene ID" value="BVRB_034140"/>
</dbReference>
<name>A0A0J7Z207_BETVV</name>
<dbReference type="InterPro" id="IPR051280">
    <property type="entry name" value="Cl-channel/antiporter"/>
</dbReference>
<dbReference type="PRINTS" id="PR00762">
    <property type="entry name" value="CLCHANNEL"/>
</dbReference>